<dbReference type="InterPro" id="IPR033130">
    <property type="entry name" value="RNase_T2_His_AS_2"/>
</dbReference>
<proteinExistence type="inferred from homology"/>
<organism evidence="5 6">
    <name type="scientific">Rhodomicrobium vannielii (strain ATCC 17100 / DSM 162 / LMG 4299 / NCIMB 10020 / ATH 3.1.1)</name>
    <dbReference type="NCBI Taxonomy" id="648757"/>
    <lineage>
        <taxon>Bacteria</taxon>
        <taxon>Pseudomonadati</taxon>
        <taxon>Pseudomonadota</taxon>
        <taxon>Alphaproteobacteria</taxon>
        <taxon>Hyphomicrobiales</taxon>
        <taxon>Hyphomicrobiaceae</taxon>
        <taxon>Rhodomicrobium</taxon>
    </lineage>
</organism>
<protein>
    <submittedName>
        <fullName evidence="5">Ribonuclease T2</fullName>
    </submittedName>
</protein>
<dbReference type="eggNOG" id="COG3719">
    <property type="taxonomic scope" value="Bacteria"/>
</dbReference>
<reference evidence="6" key="1">
    <citation type="journal article" date="2011" name="J. Bacteriol.">
        <title>Genome sequences of eight morphologically diverse alphaproteobacteria.</title>
        <authorList>
            <consortium name="US DOE Joint Genome Institute"/>
            <person name="Brown P.J."/>
            <person name="Kysela D.T."/>
            <person name="Buechlein A."/>
            <person name="Hemmerich C."/>
            <person name="Brun Y.V."/>
        </authorList>
    </citation>
    <scope>NUCLEOTIDE SEQUENCE [LARGE SCALE GENOMIC DNA]</scope>
    <source>
        <strain evidence="6">ATCC 17100 / ATH 3.1.1 / DSM 162 / LMG 4299</strain>
    </source>
</reference>
<dbReference type="EMBL" id="CP002292">
    <property type="protein sequence ID" value="ADP69940.1"/>
    <property type="molecule type" value="Genomic_DNA"/>
</dbReference>
<dbReference type="GO" id="GO:0003723">
    <property type="term" value="F:RNA binding"/>
    <property type="evidence" value="ECO:0007669"/>
    <property type="project" value="InterPro"/>
</dbReference>
<dbReference type="PROSITE" id="PS00531">
    <property type="entry name" value="RNASE_T2_2"/>
    <property type="match status" value="1"/>
</dbReference>
<dbReference type="Pfam" id="PF00445">
    <property type="entry name" value="Ribonuclease_T2"/>
    <property type="match status" value="1"/>
</dbReference>
<feature type="compositionally biased region" description="Basic and acidic residues" evidence="3">
    <location>
        <begin position="58"/>
        <end position="70"/>
    </location>
</feature>
<dbReference type="PROSITE" id="PS00530">
    <property type="entry name" value="RNASE_T2_1"/>
    <property type="match status" value="1"/>
</dbReference>
<feature type="region of interest" description="Disordered" evidence="3">
    <location>
        <begin position="58"/>
        <end position="97"/>
    </location>
</feature>
<dbReference type="KEGG" id="rva:Rvan_0663"/>
<dbReference type="GO" id="GO:0033897">
    <property type="term" value="F:ribonuclease T2 activity"/>
    <property type="evidence" value="ECO:0007669"/>
    <property type="project" value="InterPro"/>
</dbReference>
<accession>E3HZY9</accession>
<dbReference type="InterPro" id="IPR039378">
    <property type="entry name" value="RNase_T2_prok"/>
</dbReference>
<dbReference type="PANTHER" id="PTHR11240">
    <property type="entry name" value="RIBONUCLEASE T2"/>
    <property type="match status" value="1"/>
</dbReference>
<dbReference type="InterPro" id="IPR036430">
    <property type="entry name" value="RNase_T2-like_sf"/>
</dbReference>
<dbReference type="Proteomes" id="UP000001399">
    <property type="component" value="Chromosome"/>
</dbReference>
<dbReference type="GO" id="GO:0006401">
    <property type="term" value="P:RNA catabolic process"/>
    <property type="evidence" value="ECO:0007669"/>
    <property type="project" value="TreeGrafter"/>
</dbReference>
<name>E3HZY9_RHOVT</name>
<sequence>MVTGIRSSLRLACIAMGAAALAAIGGVHAQGDRSARPGDFDYYVLTLNWSPTYCAGREDGGNERGRSSRFDEDETGGGYRFFNDRRNGRSSGSDEQCNGSRPYAFVLHGLWPQYERRGWPESCRTDYRPWVPNELIDRMLDIMPSRQLVIHEYKKHGTCSGMDPRGYFAAARKAYNSIRIPDEFQDLTKPLRVGPEEVRRAFLDVNRNLTPDMVQIVCSRNRLQEVRVCMSKDLQPRPCAESRRLCNYDTVTMPPVRGGGQGPQGGPTQRGDRL</sequence>
<dbReference type="InterPro" id="IPR018188">
    <property type="entry name" value="RNase_T2_His_AS_1"/>
</dbReference>
<evidence type="ECO:0000256" key="1">
    <source>
        <dbReference type="ARBA" id="ARBA00007469"/>
    </source>
</evidence>
<feature type="signal peptide" evidence="4">
    <location>
        <begin position="1"/>
        <end position="22"/>
    </location>
</feature>
<feature type="chain" id="PRO_5003172083" evidence="4">
    <location>
        <begin position="23"/>
        <end position="274"/>
    </location>
</feature>
<evidence type="ECO:0000313" key="6">
    <source>
        <dbReference type="Proteomes" id="UP000001399"/>
    </source>
</evidence>
<keyword evidence="6" id="KW-1185">Reference proteome</keyword>
<dbReference type="AlphaFoldDB" id="E3HZY9"/>
<dbReference type="STRING" id="648757.Rvan_0663"/>
<evidence type="ECO:0000256" key="3">
    <source>
        <dbReference type="SAM" id="MobiDB-lite"/>
    </source>
</evidence>
<gene>
    <name evidence="5" type="ordered locus">Rvan_0663</name>
</gene>
<dbReference type="SUPFAM" id="SSF55895">
    <property type="entry name" value="Ribonuclease Rh-like"/>
    <property type="match status" value="1"/>
</dbReference>
<evidence type="ECO:0000256" key="2">
    <source>
        <dbReference type="RuleBase" id="RU004328"/>
    </source>
</evidence>
<dbReference type="PANTHER" id="PTHR11240:SF22">
    <property type="entry name" value="RIBONUCLEASE T2"/>
    <property type="match status" value="1"/>
</dbReference>
<evidence type="ECO:0000256" key="4">
    <source>
        <dbReference type="SAM" id="SignalP"/>
    </source>
</evidence>
<keyword evidence="4" id="KW-0732">Signal</keyword>
<evidence type="ECO:0000313" key="5">
    <source>
        <dbReference type="EMBL" id="ADP69940.1"/>
    </source>
</evidence>
<dbReference type="Gene3D" id="3.90.730.10">
    <property type="entry name" value="Ribonuclease T2-like"/>
    <property type="match status" value="1"/>
</dbReference>
<comment type="similarity">
    <text evidence="1 2">Belongs to the RNase T2 family.</text>
</comment>
<dbReference type="OrthoDB" id="4720638at2"/>
<feature type="region of interest" description="Disordered" evidence="3">
    <location>
        <begin position="252"/>
        <end position="274"/>
    </location>
</feature>
<dbReference type="InterPro" id="IPR001568">
    <property type="entry name" value="RNase_T2-like"/>
</dbReference>
<dbReference type="HOGENOM" id="CLU_069375_2_1_5"/>
<dbReference type="CDD" id="cd01062">
    <property type="entry name" value="RNase_T2_prok"/>
    <property type="match status" value="1"/>
</dbReference>